<dbReference type="CDD" id="cd04301">
    <property type="entry name" value="NAT_SF"/>
    <property type="match status" value="1"/>
</dbReference>
<sequence length="330" mass="37303">MNPPRKALTLPPDTEQIKWRWMAESDARLVHQVFNEIEELSQPFFRTTFDEVHQLFTQTSKWLGIIGVDRAGHPRAFLHARLKLAANMQVPCNSGTHPDFRTSELIENMLNWQEQAAAQLASTVGVTTGYSIVCSAQYHDLDIYLAALQHRNYEWTSSFHEMRAELDPIPPVGVAGPLIQIEPWNANWENLVRLAALEFAPETVHSQGRSLSQWMSNRNNFDPSLSFVALDRSTDRAEVAGFIMTAKYKEDWEILGWQEGYIDLLEVGPQWRDENVGRELVVAVMHACAEAGLAKVATGVSSHHEAAATRLFGSLGFEEVSQERKYTLEV</sequence>
<proteinExistence type="predicted"/>
<dbReference type="AlphaFoldDB" id="A0A1D9MK71"/>
<evidence type="ECO:0000259" key="1">
    <source>
        <dbReference type="PROSITE" id="PS51186"/>
    </source>
</evidence>
<accession>A0A1D9MK71</accession>
<dbReference type="RefSeq" id="WP_071164148.1">
    <property type="nucleotide sequence ID" value="NZ_CP017812.1"/>
</dbReference>
<organism evidence="2 3">
    <name type="scientific">Boudabousia tangfeifanii</name>
    <dbReference type="NCBI Taxonomy" id="1912795"/>
    <lineage>
        <taxon>Bacteria</taxon>
        <taxon>Bacillati</taxon>
        <taxon>Actinomycetota</taxon>
        <taxon>Actinomycetes</taxon>
        <taxon>Actinomycetales</taxon>
        <taxon>Actinomycetaceae</taxon>
        <taxon>Boudabousia</taxon>
    </lineage>
</organism>
<gene>
    <name evidence="2" type="ORF">BK816_04740</name>
</gene>
<feature type="domain" description="N-acetyltransferase" evidence="1">
    <location>
        <begin position="179"/>
        <end position="330"/>
    </location>
</feature>
<dbReference type="STRING" id="1912795.BK816_04740"/>
<protein>
    <recommendedName>
        <fullName evidence="1">N-acetyltransferase domain-containing protein</fullName>
    </recommendedName>
</protein>
<dbReference type="Pfam" id="PF00583">
    <property type="entry name" value="Acetyltransf_1"/>
    <property type="match status" value="1"/>
</dbReference>
<dbReference type="KEGG" id="avu:BK816_04740"/>
<dbReference type="OrthoDB" id="9799092at2"/>
<evidence type="ECO:0000313" key="3">
    <source>
        <dbReference type="Proteomes" id="UP000176288"/>
    </source>
</evidence>
<reference evidence="2 3" key="1">
    <citation type="submission" date="2016-10" db="EMBL/GenBank/DDBJ databases">
        <title>Actinomyces aegypiusis sp. nov., isolated from the Aegypius monachus in Qinghai Tibet Plateau China.</title>
        <authorList>
            <person name="Wang Y."/>
        </authorList>
    </citation>
    <scope>NUCLEOTIDE SEQUENCE [LARGE SCALE GENOMIC DNA]</scope>
    <source>
        <strain evidence="2 3">VUL4_3</strain>
    </source>
</reference>
<dbReference type="InterPro" id="IPR016181">
    <property type="entry name" value="Acyl_CoA_acyltransferase"/>
</dbReference>
<keyword evidence="3" id="KW-1185">Reference proteome</keyword>
<dbReference type="GO" id="GO:0016747">
    <property type="term" value="F:acyltransferase activity, transferring groups other than amino-acyl groups"/>
    <property type="evidence" value="ECO:0007669"/>
    <property type="project" value="InterPro"/>
</dbReference>
<dbReference type="InterPro" id="IPR000182">
    <property type="entry name" value="GNAT_dom"/>
</dbReference>
<dbReference type="Gene3D" id="3.40.630.30">
    <property type="match status" value="1"/>
</dbReference>
<evidence type="ECO:0000313" key="2">
    <source>
        <dbReference type="EMBL" id="AOZ72682.1"/>
    </source>
</evidence>
<name>A0A1D9MK71_9ACTO</name>
<dbReference type="PROSITE" id="PS51186">
    <property type="entry name" value="GNAT"/>
    <property type="match status" value="1"/>
</dbReference>
<dbReference type="EMBL" id="CP017812">
    <property type="protein sequence ID" value="AOZ72682.1"/>
    <property type="molecule type" value="Genomic_DNA"/>
</dbReference>
<dbReference type="SUPFAM" id="SSF55729">
    <property type="entry name" value="Acyl-CoA N-acyltransferases (Nat)"/>
    <property type="match status" value="1"/>
</dbReference>
<dbReference type="Proteomes" id="UP000176288">
    <property type="component" value="Chromosome"/>
</dbReference>